<evidence type="ECO:0000256" key="1">
    <source>
        <dbReference type="SAM" id="MobiDB-lite"/>
    </source>
</evidence>
<feature type="region of interest" description="Disordered" evidence="1">
    <location>
        <begin position="1"/>
        <end position="32"/>
    </location>
</feature>
<organism evidence="2 3">
    <name type="scientific">Neurospora intermedia</name>
    <dbReference type="NCBI Taxonomy" id="5142"/>
    <lineage>
        <taxon>Eukaryota</taxon>
        <taxon>Fungi</taxon>
        <taxon>Dikarya</taxon>
        <taxon>Ascomycota</taxon>
        <taxon>Pezizomycotina</taxon>
        <taxon>Sordariomycetes</taxon>
        <taxon>Sordariomycetidae</taxon>
        <taxon>Sordariales</taxon>
        <taxon>Sordariaceae</taxon>
        <taxon>Neurospora</taxon>
    </lineage>
</organism>
<name>A0ABR3D0P5_NEUIN</name>
<evidence type="ECO:0000313" key="2">
    <source>
        <dbReference type="EMBL" id="KAL0466270.1"/>
    </source>
</evidence>
<keyword evidence="3" id="KW-1185">Reference proteome</keyword>
<gene>
    <name evidence="2" type="ORF">QR685DRAFT_536079</name>
</gene>
<sequence>METLPSAAEHSSGGLQASDASAQPLPAGWQGYRHRMNNDSTFNQAISDHFIDDHDRLMVEFSTPHDVDDEKSRLFREHASGRLRQPWLR</sequence>
<proteinExistence type="predicted"/>
<dbReference type="EMBL" id="JAVLET010000013">
    <property type="protein sequence ID" value="KAL0466270.1"/>
    <property type="molecule type" value="Genomic_DNA"/>
</dbReference>
<comment type="caution">
    <text evidence="2">The sequence shown here is derived from an EMBL/GenBank/DDBJ whole genome shotgun (WGS) entry which is preliminary data.</text>
</comment>
<dbReference type="Proteomes" id="UP001451303">
    <property type="component" value="Unassembled WGS sequence"/>
</dbReference>
<protein>
    <submittedName>
        <fullName evidence="2">Uncharacterized protein</fullName>
    </submittedName>
</protein>
<feature type="region of interest" description="Disordered" evidence="1">
    <location>
        <begin position="68"/>
        <end position="89"/>
    </location>
</feature>
<accession>A0ABR3D0P5</accession>
<feature type="compositionally biased region" description="Basic and acidic residues" evidence="1">
    <location>
        <begin position="68"/>
        <end position="80"/>
    </location>
</feature>
<reference evidence="2 3" key="1">
    <citation type="submission" date="2023-09" db="EMBL/GenBank/DDBJ databases">
        <title>Multi-omics analysis of a traditional fermented food reveals byproduct-associated fungal strains for waste-to-food upcycling.</title>
        <authorList>
            <consortium name="Lawrence Berkeley National Laboratory"/>
            <person name="Rekdal V.M."/>
            <person name="Villalobos-Escobedo J.M."/>
            <person name="Rodriguez-Valeron N."/>
            <person name="Garcia M.O."/>
            <person name="Vasquez D.P."/>
            <person name="Damayanti I."/>
            <person name="Sorensen P.M."/>
            <person name="Baidoo E.E."/>
            <person name="De Carvalho A.C."/>
            <person name="Riley R."/>
            <person name="Lipzen A."/>
            <person name="He G."/>
            <person name="Yan M."/>
            <person name="Haridas S."/>
            <person name="Daum C."/>
            <person name="Yoshinaga Y."/>
            <person name="Ng V."/>
            <person name="Grigoriev I.V."/>
            <person name="Munk R."/>
            <person name="Nuraida L."/>
            <person name="Wijaya C.H."/>
            <person name="Morales P.-C."/>
            <person name="Keasling J.D."/>
        </authorList>
    </citation>
    <scope>NUCLEOTIDE SEQUENCE [LARGE SCALE GENOMIC DNA]</scope>
    <source>
        <strain evidence="2 3">FGSC 2613</strain>
    </source>
</reference>
<evidence type="ECO:0000313" key="3">
    <source>
        <dbReference type="Proteomes" id="UP001451303"/>
    </source>
</evidence>